<evidence type="ECO:0000313" key="2">
    <source>
        <dbReference type="Proteomes" id="UP000287224"/>
    </source>
</evidence>
<evidence type="ECO:0000313" key="1">
    <source>
        <dbReference type="EMBL" id="GCE02875.1"/>
    </source>
</evidence>
<sequence>MQNTPMRNDPAEQDYVAGFERIMWLSEQARLHGWRLSDRQLIHEIVQRERAARISEKSSLPIIGSEVRSAAWNRGQADALRNLLRAQRENNK</sequence>
<name>A0A401Z7R1_9CHLR</name>
<comment type="caution">
    <text evidence="1">The sequence shown here is derived from an EMBL/GenBank/DDBJ whole genome shotgun (WGS) entry which is preliminary data.</text>
</comment>
<dbReference type="RefSeq" id="WP_126594212.1">
    <property type="nucleotide sequence ID" value="NZ_BIFQ01000001.1"/>
</dbReference>
<dbReference type="OrthoDB" id="163275at2"/>
<reference evidence="2" key="1">
    <citation type="submission" date="2018-12" db="EMBL/GenBank/DDBJ databases">
        <title>Tengunoibacter tsumagoiensis gen. nov., sp. nov., Dictyobacter kobayashii sp. nov., D. alpinus sp. nov., and D. joshuensis sp. nov. and description of Dictyobacteraceae fam. nov. within the order Ktedonobacterales isolated from Tengu-no-mugimeshi.</title>
        <authorList>
            <person name="Wang C.M."/>
            <person name="Zheng Y."/>
            <person name="Sakai Y."/>
            <person name="Toyoda A."/>
            <person name="Minakuchi Y."/>
            <person name="Abe K."/>
            <person name="Yokota A."/>
            <person name="Yabe S."/>
        </authorList>
    </citation>
    <scope>NUCLEOTIDE SEQUENCE [LARGE SCALE GENOMIC DNA]</scope>
    <source>
        <strain evidence="2">S-27</strain>
    </source>
</reference>
<protein>
    <submittedName>
        <fullName evidence="1">Uncharacterized protein</fullName>
    </submittedName>
</protein>
<dbReference type="AlphaFoldDB" id="A0A401Z7R1"/>
<organism evidence="1 2">
    <name type="scientific">Dictyobacter aurantiacus</name>
    <dbReference type="NCBI Taxonomy" id="1936993"/>
    <lineage>
        <taxon>Bacteria</taxon>
        <taxon>Bacillati</taxon>
        <taxon>Chloroflexota</taxon>
        <taxon>Ktedonobacteria</taxon>
        <taxon>Ktedonobacterales</taxon>
        <taxon>Dictyobacteraceae</taxon>
        <taxon>Dictyobacter</taxon>
    </lineage>
</organism>
<proteinExistence type="predicted"/>
<dbReference type="Proteomes" id="UP000287224">
    <property type="component" value="Unassembled WGS sequence"/>
</dbReference>
<gene>
    <name evidence="1" type="ORF">KDAU_02040</name>
</gene>
<dbReference type="EMBL" id="BIFQ01000001">
    <property type="protein sequence ID" value="GCE02875.1"/>
    <property type="molecule type" value="Genomic_DNA"/>
</dbReference>
<accession>A0A401Z7R1</accession>
<keyword evidence="2" id="KW-1185">Reference proteome</keyword>